<proteinExistence type="inferred from homology"/>
<name>A0A497JGI7_9ARCH</name>
<evidence type="ECO:0000313" key="8">
    <source>
        <dbReference type="EMBL" id="RLG70073.1"/>
    </source>
</evidence>
<protein>
    <recommendedName>
        <fullName evidence="2">Replication factor C small subunit</fullName>
    </recommendedName>
    <alternativeName>
        <fullName evidence="6">Clamp loader small subunit</fullName>
    </alternativeName>
</protein>
<feature type="domain" description="Replication factor C C-terminal" evidence="7">
    <location>
        <begin position="68"/>
        <end position="156"/>
    </location>
</feature>
<dbReference type="FunFam" id="1.20.272.10:FF:000029">
    <property type="entry name" value="Replication factor C small subunit"/>
    <property type="match status" value="1"/>
</dbReference>
<evidence type="ECO:0000256" key="6">
    <source>
        <dbReference type="ARBA" id="ARBA00031749"/>
    </source>
</evidence>
<sequence length="161" mass="18455">PLTEVEIKNKLKDIAKHEGLAVEDKAFDAIIYACEGDMRKAINILQGSAFLGEKITEKTVYNVSSRARPEEIRRMIELTLKKKFVEARELLTKLMYDYGMSGEDVIVQLYREIMNLDESVLPTRAKIEIVNTIAEYNFRLVEGANERIQLEALLAQLMRFG</sequence>
<dbReference type="GO" id="GO:0006281">
    <property type="term" value="P:DNA repair"/>
    <property type="evidence" value="ECO:0007669"/>
    <property type="project" value="TreeGrafter"/>
</dbReference>
<comment type="similarity">
    <text evidence="1">Belongs to the activator 1 small subunits family. RfcS subfamily.</text>
</comment>
<keyword evidence="4" id="KW-0547">Nucleotide-binding</keyword>
<organism evidence="8 9">
    <name type="scientific">Candidatus Iainarchaeum sp</name>
    <dbReference type="NCBI Taxonomy" id="3101447"/>
    <lineage>
        <taxon>Archaea</taxon>
        <taxon>Candidatus Iainarchaeota</taxon>
        <taxon>Candidatus Iainarchaeia</taxon>
        <taxon>Candidatus Iainarchaeales</taxon>
        <taxon>Candidatus Iainarchaeaceae</taxon>
        <taxon>Candidatus Iainarchaeum</taxon>
    </lineage>
</organism>
<dbReference type="GO" id="GO:0005663">
    <property type="term" value="C:DNA replication factor C complex"/>
    <property type="evidence" value="ECO:0007669"/>
    <property type="project" value="TreeGrafter"/>
</dbReference>
<dbReference type="SUPFAM" id="SSF48019">
    <property type="entry name" value="post-AAA+ oligomerization domain-like"/>
    <property type="match status" value="1"/>
</dbReference>
<dbReference type="InterPro" id="IPR027417">
    <property type="entry name" value="P-loop_NTPase"/>
</dbReference>
<evidence type="ECO:0000256" key="4">
    <source>
        <dbReference type="ARBA" id="ARBA00022741"/>
    </source>
</evidence>
<dbReference type="Gene3D" id="1.10.8.60">
    <property type="match status" value="1"/>
</dbReference>
<dbReference type="InterPro" id="IPR008921">
    <property type="entry name" value="DNA_pol3_clamp-load_cplx_C"/>
</dbReference>
<dbReference type="GO" id="GO:0003677">
    <property type="term" value="F:DNA binding"/>
    <property type="evidence" value="ECO:0007669"/>
    <property type="project" value="InterPro"/>
</dbReference>
<dbReference type="GO" id="GO:0003689">
    <property type="term" value="F:DNA clamp loader activity"/>
    <property type="evidence" value="ECO:0007669"/>
    <property type="project" value="TreeGrafter"/>
</dbReference>
<accession>A0A497JGI7</accession>
<evidence type="ECO:0000256" key="5">
    <source>
        <dbReference type="ARBA" id="ARBA00022840"/>
    </source>
</evidence>
<dbReference type="SUPFAM" id="SSF52540">
    <property type="entry name" value="P-loop containing nucleoside triphosphate hydrolases"/>
    <property type="match status" value="1"/>
</dbReference>
<dbReference type="EMBL" id="QMWO01000024">
    <property type="protein sequence ID" value="RLG70073.1"/>
    <property type="molecule type" value="Genomic_DNA"/>
</dbReference>
<dbReference type="GO" id="GO:0006261">
    <property type="term" value="P:DNA-templated DNA replication"/>
    <property type="evidence" value="ECO:0007669"/>
    <property type="project" value="TreeGrafter"/>
</dbReference>
<dbReference type="Pfam" id="PF08542">
    <property type="entry name" value="Rep_fac_C"/>
    <property type="match status" value="1"/>
</dbReference>
<evidence type="ECO:0000313" key="9">
    <source>
        <dbReference type="Proteomes" id="UP000277633"/>
    </source>
</evidence>
<gene>
    <name evidence="8" type="ORF">DRO07_01050</name>
</gene>
<keyword evidence="5" id="KW-0067">ATP-binding</keyword>
<dbReference type="GO" id="GO:0005524">
    <property type="term" value="F:ATP binding"/>
    <property type="evidence" value="ECO:0007669"/>
    <property type="project" value="UniProtKB-KW"/>
</dbReference>
<dbReference type="CDD" id="cd18140">
    <property type="entry name" value="HLD_clamp_RFC"/>
    <property type="match status" value="1"/>
</dbReference>
<dbReference type="InterPro" id="IPR047854">
    <property type="entry name" value="RFC_lid"/>
</dbReference>
<dbReference type="PANTHER" id="PTHR11669">
    <property type="entry name" value="REPLICATION FACTOR C / DNA POLYMERASE III GAMMA-TAU SUBUNIT"/>
    <property type="match status" value="1"/>
</dbReference>
<dbReference type="Pfam" id="PF21960">
    <property type="entry name" value="RCF1-5-like_lid"/>
    <property type="match status" value="1"/>
</dbReference>
<dbReference type="AlphaFoldDB" id="A0A497JGI7"/>
<dbReference type="Proteomes" id="UP000277633">
    <property type="component" value="Unassembled WGS sequence"/>
</dbReference>
<feature type="non-terminal residue" evidence="8">
    <location>
        <position position="1"/>
    </location>
</feature>
<evidence type="ECO:0000256" key="3">
    <source>
        <dbReference type="ARBA" id="ARBA00022705"/>
    </source>
</evidence>
<evidence type="ECO:0000259" key="7">
    <source>
        <dbReference type="Pfam" id="PF08542"/>
    </source>
</evidence>
<reference evidence="8 9" key="1">
    <citation type="submission" date="2018-06" db="EMBL/GenBank/DDBJ databases">
        <title>Extensive metabolic versatility and redundancy in microbially diverse, dynamic hydrothermal sediments.</title>
        <authorList>
            <person name="Dombrowski N."/>
            <person name="Teske A."/>
            <person name="Baker B.J."/>
        </authorList>
    </citation>
    <scope>NUCLEOTIDE SEQUENCE [LARGE SCALE GENOMIC DNA]</scope>
    <source>
        <strain evidence="8">B9_G13</strain>
    </source>
</reference>
<dbReference type="Gene3D" id="1.20.272.10">
    <property type="match status" value="1"/>
</dbReference>
<keyword evidence="3" id="KW-0235">DNA replication</keyword>
<dbReference type="InterPro" id="IPR050238">
    <property type="entry name" value="DNA_Rep/Repair_Clamp_Loader"/>
</dbReference>
<evidence type="ECO:0000256" key="1">
    <source>
        <dbReference type="ARBA" id="ARBA00009668"/>
    </source>
</evidence>
<comment type="caution">
    <text evidence="8">The sequence shown here is derived from an EMBL/GenBank/DDBJ whole genome shotgun (WGS) entry which is preliminary data.</text>
</comment>
<evidence type="ECO:0000256" key="2">
    <source>
        <dbReference type="ARBA" id="ARBA00014164"/>
    </source>
</evidence>
<dbReference type="InterPro" id="IPR013748">
    <property type="entry name" value="Rep_factorC_C"/>
</dbReference>
<dbReference type="PANTHER" id="PTHR11669:SF20">
    <property type="entry name" value="REPLICATION FACTOR C SUBUNIT 4"/>
    <property type="match status" value="1"/>
</dbReference>